<comment type="subcellular location">
    <subcellularLocation>
        <location evidence="1">Peroxisome</location>
    </subcellularLocation>
</comment>
<evidence type="ECO:0000313" key="5">
    <source>
        <dbReference type="Proteomes" id="UP000321822"/>
    </source>
</evidence>
<dbReference type="PANTHER" id="PTHR43684:SF1">
    <property type="entry name" value="ENOYL-COA DELTA ISOMERASE 2"/>
    <property type="match status" value="1"/>
</dbReference>
<dbReference type="GO" id="GO:0004165">
    <property type="term" value="F:delta(3)-delta(2)-enoyl-CoA isomerase activity"/>
    <property type="evidence" value="ECO:0007669"/>
    <property type="project" value="UniProtKB-ARBA"/>
</dbReference>
<dbReference type="SUPFAM" id="SSF52096">
    <property type="entry name" value="ClpP/crotonase"/>
    <property type="match status" value="1"/>
</dbReference>
<protein>
    <submittedName>
        <fullName evidence="4">Crotonase</fullName>
    </submittedName>
</protein>
<gene>
    <name evidence="4" type="ORF">ESZ36_17500</name>
</gene>
<name>A0A5C6Q9Z1_9GAMM</name>
<dbReference type="InterPro" id="IPR001753">
    <property type="entry name" value="Enoyl-CoA_hydra/iso"/>
</dbReference>
<evidence type="ECO:0000313" key="4">
    <source>
        <dbReference type="EMBL" id="TWX65591.1"/>
    </source>
</evidence>
<keyword evidence="2" id="KW-0576">Peroxisome</keyword>
<evidence type="ECO:0000256" key="1">
    <source>
        <dbReference type="ARBA" id="ARBA00004275"/>
    </source>
</evidence>
<dbReference type="InterPro" id="IPR051053">
    <property type="entry name" value="ECH/Chromodomain_protein"/>
</dbReference>
<accession>A0A5C6Q9Z1</accession>
<reference evidence="4 5" key="1">
    <citation type="submission" date="2019-07" db="EMBL/GenBank/DDBJ databases">
        <title>Genomes of sea-ice associated Colwellia species.</title>
        <authorList>
            <person name="Bowman J.P."/>
        </authorList>
    </citation>
    <scope>NUCLEOTIDE SEQUENCE [LARGE SCALE GENOMIC DNA]</scope>
    <source>
        <strain evidence="4 5">ACAM 459</strain>
    </source>
</reference>
<dbReference type="Gene3D" id="3.90.226.10">
    <property type="entry name" value="2-enoyl-CoA Hydratase, Chain A, domain 1"/>
    <property type="match status" value="1"/>
</dbReference>
<dbReference type="OrthoDB" id="9797151at2"/>
<evidence type="ECO:0000256" key="3">
    <source>
        <dbReference type="ARBA" id="ARBA00023235"/>
    </source>
</evidence>
<organism evidence="4 5">
    <name type="scientific">Colwellia demingiae</name>
    <dbReference type="NCBI Taxonomy" id="89401"/>
    <lineage>
        <taxon>Bacteria</taxon>
        <taxon>Pseudomonadati</taxon>
        <taxon>Pseudomonadota</taxon>
        <taxon>Gammaproteobacteria</taxon>
        <taxon>Alteromonadales</taxon>
        <taxon>Colwelliaceae</taxon>
        <taxon>Colwellia</taxon>
    </lineage>
</organism>
<dbReference type="CDD" id="cd06558">
    <property type="entry name" value="crotonase-like"/>
    <property type="match status" value="1"/>
</dbReference>
<dbReference type="Pfam" id="PF00378">
    <property type="entry name" value="ECH_1"/>
    <property type="match status" value="1"/>
</dbReference>
<dbReference type="InterPro" id="IPR029045">
    <property type="entry name" value="ClpP/crotonase-like_dom_sf"/>
</dbReference>
<dbReference type="PANTHER" id="PTHR43684">
    <property type="match status" value="1"/>
</dbReference>
<keyword evidence="5" id="KW-1185">Reference proteome</keyword>
<dbReference type="EMBL" id="VOLT01000010">
    <property type="protein sequence ID" value="TWX65591.1"/>
    <property type="molecule type" value="Genomic_DNA"/>
</dbReference>
<dbReference type="AlphaFoldDB" id="A0A5C6Q9Z1"/>
<dbReference type="RefSeq" id="WP_146790255.1">
    <property type="nucleotide sequence ID" value="NZ_VOLT01000010.1"/>
</dbReference>
<dbReference type="Proteomes" id="UP000321822">
    <property type="component" value="Unassembled WGS sequence"/>
</dbReference>
<sequence length="241" mass="26469">MKNLVLTEEHQGVFTITLNRPMKKNAINAAMYKLLCEHLKYANDSVHIHCLLIQGDENCFSAGNDFAESGNEEELSAFVFIEQLAKFSKPIVAAVAGPAVGIGTTLLLQCDMIIAATNSKFILPFAHLGICLEAGASLLLPLKVGHNRAFELAVLGAPFTAEQAYQYGIVNQICQPNEVIKNALNIAQTIAKLPADSVQTSRRLMRQSTDKLMLDVINDEKSEVTRLLKTEYCQSILNKFS</sequence>
<comment type="caution">
    <text evidence="4">The sequence shown here is derived from an EMBL/GenBank/DDBJ whole genome shotgun (WGS) entry which is preliminary data.</text>
</comment>
<proteinExistence type="predicted"/>
<evidence type="ECO:0000256" key="2">
    <source>
        <dbReference type="ARBA" id="ARBA00023140"/>
    </source>
</evidence>
<keyword evidence="3" id="KW-0413">Isomerase</keyword>